<keyword evidence="2" id="KW-1185">Reference proteome</keyword>
<dbReference type="Proteomes" id="UP000629098">
    <property type="component" value="Unassembled WGS sequence"/>
</dbReference>
<dbReference type="RefSeq" id="WP_190825423.1">
    <property type="nucleotide sequence ID" value="NZ_CAWPPI010000013.1"/>
</dbReference>
<dbReference type="AlphaFoldDB" id="A0A8J6XDJ1"/>
<organism evidence="1 2">
    <name type="scientific">Iningainema tapete BLCC-T55</name>
    <dbReference type="NCBI Taxonomy" id="2748662"/>
    <lineage>
        <taxon>Bacteria</taxon>
        <taxon>Bacillati</taxon>
        <taxon>Cyanobacteriota</taxon>
        <taxon>Cyanophyceae</taxon>
        <taxon>Nostocales</taxon>
        <taxon>Scytonemataceae</taxon>
        <taxon>Iningainema tapete</taxon>
    </lineage>
</organism>
<evidence type="ECO:0000313" key="2">
    <source>
        <dbReference type="Proteomes" id="UP000629098"/>
    </source>
</evidence>
<sequence length="62" mass="7022">MSPEKLLDEQGVETETFSSAITGIHAKSPWFSIVEDKRSRDFRGLFEDLAEVGITRHVDSRV</sequence>
<evidence type="ECO:0000313" key="1">
    <source>
        <dbReference type="EMBL" id="MBD2771130.1"/>
    </source>
</evidence>
<accession>A0A8J6XDJ1</accession>
<gene>
    <name evidence="1" type="ORF">ICL16_03080</name>
</gene>
<dbReference type="EMBL" id="JACXAE010000013">
    <property type="protein sequence ID" value="MBD2771130.1"/>
    <property type="molecule type" value="Genomic_DNA"/>
</dbReference>
<proteinExistence type="predicted"/>
<comment type="caution">
    <text evidence="1">The sequence shown here is derived from an EMBL/GenBank/DDBJ whole genome shotgun (WGS) entry which is preliminary data.</text>
</comment>
<name>A0A8J6XDJ1_9CYAN</name>
<protein>
    <submittedName>
        <fullName evidence="1">Uncharacterized protein</fullName>
    </submittedName>
</protein>
<reference evidence="1" key="1">
    <citation type="submission" date="2020-09" db="EMBL/GenBank/DDBJ databases">
        <title>Iningainema tapete sp. nov. (Scytonemataceae, Cyanobacteria) from greenhouses in central Florida (USA) produces two types of nodularin with biosynthetic potential for microcystin-LR and anabaenopeptins.</title>
        <authorList>
            <person name="Berthold D.E."/>
            <person name="Lefler F.W."/>
            <person name="Huang I.-S."/>
            <person name="Abdulla H."/>
            <person name="Zimba P.V."/>
            <person name="Laughinghouse H.D. IV."/>
        </authorList>
    </citation>
    <scope>NUCLEOTIDE SEQUENCE</scope>
    <source>
        <strain evidence="1">BLCCT55</strain>
    </source>
</reference>